<keyword evidence="2" id="KW-0326">Glycosidase</keyword>
<evidence type="ECO:0000256" key="2">
    <source>
        <dbReference type="RuleBase" id="RU361163"/>
    </source>
</evidence>
<dbReference type="GO" id="GO:0008810">
    <property type="term" value="F:cellulase activity"/>
    <property type="evidence" value="ECO:0007669"/>
    <property type="project" value="InterPro"/>
</dbReference>
<dbReference type="InterPro" id="IPR013319">
    <property type="entry name" value="GH11/12"/>
</dbReference>
<dbReference type="Gene3D" id="2.60.120.180">
    <property type="match status" value="1"/>
</dbReference>
<dbReference type="GO" id="GO:0000272">
    <property type="term" value="P:polysaccharide catabolic process"/>
    <property type="evidence" value="ECO:0007669"/>
    <property type="project" value="UniProtKB-KW"/>
</dbReference>
<proteinExistence type="inferred from homology"/>
<feature type="signal peptide" evidence="4">
    <location>
        <begin position="1"/>
        <end position="22"/>
    </location>
</feature>
<keyword evidence="2" id="KW-0119">Carbohydrate metabolism</keyword>
<dbReference type="PANTHER" id="PTHR34002">
    <property type="entry name" value="BLR1656 PROTEIN"/>
    <property type="match status" value="1"/>
</dbReference>
<sequence length="315" mass="34071">MLSMPRFAVAASLMAAAGSVLAYDDEVCGSGGYHSDGNAYAFYPNAWDPEDGGFTCMGINQDPPEFDVTWRWTETPDSVNSYPHVKFQNTNVPSSIGNITSLRLKTSWGLGGPDEDFPVEGIQASDINAIDLRCNVGWDMFGASDLEASQAEVNATTEIMIWLGLFGKPWPLGYSKEPKYPAQTLGGVDFNLYDGMNERGQTVLTWVAAENVTEFDAEVLPLIEYLLDNDFVDGDDILGLVEFGSEAFYATDNVTFSAYNMEVTLETDDPEDKYPFSGGDDGDDGSDDDNAGVSAARLSLGLVFGAFISAASFLL</sequence>
<comment type="similarity">
    <text evidence="1 2">Belongs to the glycosyl hydrolase 12 (cellulase H) family.</text>
</comment>
<keyword evidence="2" id="KW-0624">Polysaccharide degradation</keyword>
<reference evidence="5" key="1">
    <citation type="submission" date="2022-07" db="EMBL/GenBank/DDBJ databases">
        <title>Draft genome sequence of Zalerion maritima ATCC 34329, a (micro)plastics degrading marine fungus.</title>
        <authorList>
            <person name="Paco A."/>
            <person name="Goncalves M.F.M."/>
            <person name="Rocha-Santos T.A.P."/>
            <person name="Alves A."/>
        </authorList>
    </citation>
    <scope>NUCLEOTIDE SEQUENCE</scope>
    <source>
        <strain evidence="5">ATCC 34329</strain>
    </source>
</reference>
<comment type="caution">
    <text evidence="5">The sequence shown here is derived from an EMBL/GenBank/DDBJ whole genome shotgun (WGS) entry which is preliminary data.</text>
</comment>
<name>A0AAD5RMM3_9PEZI</name>
<dbReference type="InterPro" id="IPR013320">
    <property type="entry name" value="ConA-like_dom_sf"/>
</dbReference>
<organism evidence="5 6">
    <name type="scientific">Zalerion maritima</name>
    <dbReference type="NCBI Taxonomy" id="339359"/>
    <lineage>
        <taxon>Eukaryota</taxon>
        <taxon>Fungi</taxon>
        <taxon>Dikarya</taxon>
        <taxon>Ascomycota</taxon>
        <taxon>Pezizomycotina</taxon>
        <taxon>Sordariomycetes</taxon>
        <taxon>Lulworthiomycetidae</taxon>
        <taxon>Lulworthiales</taxon>
        <taxon>Lulworthiaceae</taxon>
        <taxon>Zalerion</taxon>
    </lineage>
</organism>
<evidence type="ECO:0000313" key="5">
    <source>
        <dbReference type="EMBL" id="KAJ2898765.1"/>
    </source>
</evidence>
<dbReference type="SUPFAM" id="SSF49899">
    <property type="entry name" value="Concanavalin A-like lectins/glucanases"/>
    <property type="match status" value="1"/>
</dbReference>
<dbReference type="Proteomes" id="UP001201980">
    <property type="component" value="Unassembled WGS sequence"/>
</dbReference>
<dbReference type="InterPro" id="IPR002594">
    <property type="entry name" value="GH12"/>
</dbReference>
<evidence type="ECO:0000313" key="6">
    <source>
        <dbReference type="Proteomes" id="UP001201980"/>
    </source>
</evidence>
<dbReference type="AlphaFoldDB" id="A0AAD5RMM3"/>
<accession>A0AAD5RMM3</accession>
<feature type="chain" id="PRO_5041937609" evidence="4">
    <location>
        <begin position="23"/>
        <end position="315"/>
    </location>
</feature>
<evidence type="ECO:0000256" key="1">
    <source>
        <dbReference type="ARBA" id="ARBA00005519"/>
    </source>
</evidence>
<dbReference type="EMBL" id="JAKWBI020000218">
    <property type="protein sequence ID" value="KAJ2898765.1"/>
    <property type="molecule type" value="Genomic_DNA"/>
</dbReference>
<evidence type="ECO:0000256" key="4">
    <source>
        <dbReference type="SAM" id="SignalP"/>
    </source>
</evidence>
<keyword evidence="4" id="KW-0732">Signal</keyword>
<dbReference type="Pfam" id="PF01670">
    <property type="entry name" value="Glyco_hydro_12"/>
    <property type="match status" value="1"/>
</dbReference>
<keyword evidence="6" id="KW-1185">Reference proteome</keyword>
<keyword evidence="2 5" id="KW-0378">Hydrolase</keyword>
<dbReference type="PANTHER" id="PTHR34002:SF11">
    <property type="entry name" value="CONCANAVALIN A-LIKE LECTIN_GLUCANASE"/>
    <property type="match status" value="1"/>
</dbReference>
<gene>
    <name evidence="5" type="ORF">MKZ38_003675</name>
</gene>
<protein>
    <submittedName>
        <fullName evidence="5">Glycoside Hydrolase Family 12</fullName>
    </submittedName>
</protein>
<evidence type="ECO:0000256" key="3">
    <source>
        <dbReference type="SAM" id="MobiDB-lite"/>
    </source>
</evidence>
<feature type="region of interest" description="Disordered" evidence="3">
    <location>
        <begin position="268"/>
        <end position="290"/>
    </location>
</feature>
<feature type="compositionally biased region" description="Acidic residues" evidence="3">
    <location>
        <begin position="280"/>
        <end position="290"/>
    </location>
</feature>